<feature type="region of interest" description="Disordered" evidence="1">
    <location>
        <begin position="1"/>
        <end position="30"/>
    </location>
</feature>
<comment type="caution">
    <text evidence="2">The sequence shown here is derived from an EMBL/GenBank/DDBJ whole genome shotgun (WGS) entry which is preliminary data.</text>
</comment>
<reference evidence="2 3" key="1">
    <citation type="submission" date="2021-08" db="EMBL/GenBank/DDBJ databases">
        <title>Draft Genome Sequence of Phanerochaete sordida strain YK-624.</title>
        <authorList>
            <person name="Mori T."/>
            <person name="Dohra H."/>
            <person name="Suzuki T."/>
            <person name="Kawagishi H."/>
            <person name="Hirai H."/>
        </authorList>
    </citation>
    <scope>NUCLEOTIDE SEQUENCE [LARGE SCALE GENOMIC DNA]</scope>
    <source>
        <strain evidence="2 3">YK-624</strain>
    </source>
</reference>
<sequence>MDSHPHAFRKRPRPASFEDLPSATSRARQSANAVTLDEGNIFPHKGSHSASESAPHYGRSRHVWYDDGNALIRCTSPAGVTVFRVHLTLLLRYSLAFRGDLVLNPIFDKVEMNSHGSGSTYILDVTVERIQEFEHFLRAVYEHRYFSRSSSLDMDAVLGMLRLGRKFKAPALVEEATERLLDVRLYAMRSQGSRRGVSVDDAAHEDEEIGGRDSDEDDVKGWEVVKRDERHRMGAHTLPVRWDPAYTLPLANLAHQLDLPDVLAFMLYLCSIADASNITQGSTLSDGTHTRLPDDLIAKLVDGKARLAAWSSDYVWAMNSEPMGSPVCVRGLALDGCWGDYEFMPESKMKLDKMHPVEAVDEWKRQSLKQNLCGHCVRWVEEEHAKTVEALLVTVIPECFGL</sequence>
<dbReference type="AlphaFoldDB" id="A0A9P3G893"/>
<name>A0A9P3G893_9APHY</name>
<keyword evidence="3" id="KW-1185">Reference proteome</keyword>
<evidence type="ECO:0000313" key="3">
    <source>
        <dbReference type="Proteomes" id="UP000703269"/>
    </source>
</evidence>
<accession>A0A9P3G893</accession>
<feature type="region of interest" description="Disordered" evidence="1">
    <location>
        <begin position="196"/>
        <end position="217"/>
    </location>
</feature>
<dbReference type="Proteomes" id="UP000703269">
    <property type="component" value="Unassembled WGS sequence"/>
</dbReference>
<evidence type="ECO:0000313" key="2">
    <source>
        <dbReference type="EMBL" id="GJE89639.1"/>
    </source>
</evidence>
<dbReference type="OrthoDB" id="10436183at2759"/>
<evidence type="ECO:0000256" key="1">
    <source>
        <dbReference type="SAM" id="MobiDB-lite"/>
    </source>
</evidence>
<dbReference type="EMBL" id="BPQB01000013">
    <property type="protein sequence ID" value="GJE89639.1"/>
    <property type="molecule type" value="Genomic_DNA"/>
</dbReference>
<proteinExistence type="predicted"/>
<feature type="compositionally biased region" description="Basic residues" evidence="1">
    <location>
        <begin position="1"/>
        <end position="13"/>
    </location>
</feature>
<gene>
    <name evidence="2" type="ORF">PsYK624_057430</name>
</gene>
<organism evidence="2 3">
    <name type="scientific">Phanerochaete sordida</name>
    <dbReference type="NCBI Taxonomy" id="48140"/>
    <lineage>
        <taxon>Eukaryota</taxon>
        <taxon>Fungi</taxon>
        <taxon>Dikarya</taxon>
        <taxon>Basidiomycota</taxon>
        <taxon>Agaricomycotina</taxon>
        <taxon>Agaricomycetes</taxon>
        <taxon>Polyporales</taxon>
        <taxon>Phanerochaetaceae</taxon>
        <taxon>Phanerochaete</taxon>
    </lineage>
</organism>
<evidence type="ECO:0008006" key="4">
    <source>
        <dbReference type="Google" id="ProtNLM"/>
    </source>
</evidence>
<protein>
    <recommendedName>
        <fullName evidence="4">BTB domain-containing protein</fullName>
    </recommendedName>
</protein>